<sequence>MNSANNNNRQASKPAPPDPSWTYTETGVESGSFTPLDDGHEQQRVITGTRVYFDRLGINKRIEKAITTLTKKVLVTVLFDANSSTPRVDSDDGDSSREGSAAPPPSTPGSGAPSTCSPSPAVVVAAALGAQGPGYRSRCIDRYLIPHGSAHSTSSARTIVRIRARGNGSPAASGSGSTGVGAPNGEDVHGPRPRPLHTLSDDEEAERPSKKRKRDAF</sequence>
<dbReference type="Proteomes" id="UP000054270">
    <property type="component" value="Unassembled WGS sequence"/>
</dbReference>
<feature type="region of interest" description="Disordered" evidence="1">
    <location>
        <begin position="166"/>
        <end position="217"/>
    </location>
</feature>
<gene>
    <name evidence="2" type="ORF">HYPSUDRAFT_1100776</name>
</gene>
<feature type="compositionally biased region" description="Basic and acidic residues" evidence="1">
    <location>
        <begin position="88"/>
        <end position="97"/>
    </location>
</feature>
<feature type="compositionally biased region" description="Low complexity" evidence="1">
    <location>
        <begin position="108"/>
        <end position="118"/>
    </location>
</feature>
<feature type="compositionally biased region" description="Polar residues" evidence="1">
    <location>
        <begin position="21"/>
        <end position="33"/>
    </location>
</feature>
<feature type="region of interest" description="Disordered" evidence="1">
    <location>
        <begin position="1"/>
        <end position="41"/>
    </location>
</feature>
<keyword evidence="3" id="KW-1185">Reference proteome</keyword>
<feature type="compositionally biased region" description="Polar residues" evidence="1">
    <location>
        <begin position="1"/>
        <end position="11"/>
    </location>
</feature>
<feature type="region of interest" description="Disordered" evidence="1">
    <location>
        <begin position="83"/>
        <end position="118"/>
    </location>
</feature>
<proteinExistence type="predicted"/>
<evidence type="ECO:0000256" key="1">
    <source>
        <dbReference type="SAM" id="MobiDB-lite"/>
    </source>
</evidence>
<evidence type="ECO:0000313" key="2">
    <source>
        <dbReference type="EMBL" id="KJA18010.1"/>
    </source>
</evidence>
<evidence type="ECO:0000313" key="3">
    <source>
        <dbReference type="Proteomes" id="UP000054270"/>
    </source>
</evidence>
<organism evidence="2 3">
    <name type="scientific">Hypholoma sublateritium (strain FD-334 SS-4)</name>
    <dbReference type="NCBI Taxonomy" id="945553"/>
    <lineage>
        <taxon>Eukaryota</taxon>
        <taxon>Fungi</taxon>
        <taxon>Dikarya</taxon>
        <taxon>Basidiomycota</taxon>
        <taxon>Agaricomycotina</taxon>
        <taxon>Agaricomycetes</taxon>
        <taxon>Agaricomycetidae</taxon>
        <taxon>Agaricales</taxon>
        <taxon>Agaricineae</taxon>
        <taxon>Strophariaceae</taxon>
        <taxon>Hypholoma</taxon>
    </lineage>
</organism>
<reference evidence="3" key="1">
    <citation type="submission" date="2014-04" db="EMBL/GenBank/DDBJ databases">
        <title>Evolutionary Origins and Diversification of the Mycorrhizal Mutualists.</title>
        <authorList>
            <consortium name="DOE Joint Genome Institute"/>
            <consortium name="Mycorrhizal Genomics Consortium"/>
            <person name="Kohler A."/>
            <person name="Kuo A."/>
            <person name="Nagy L.G."/>
            <person name="Floudas D."/>
            <person name="Copeland A."/>
            <person name="Barry K.W."/>
            <person name="Cichocki N."/>
            <person name="Veneault-Fourrey C."/>
            <person name="LaButti K."/>
            <person name="Lindquist E.A."/>
            <person name="Lipzen A."/>
            <person name="Lundell T."/>
            <person name="Morin E."/>
            <person name="Murat C."/>
            <person name="Riley R."/>
            <person name="Ohm R."/>
            <person name="Sun H."/>
            <person name="Tunlid A."/>
            <person name="Henrissat B."/>
            <person name="Grigoriev I.V."/>
            <person name="Hibbett D.S."/>
            <person name="Martin F."/>
        </authorList>
    </citation>
    <scope>NUCLEOTIDE SEQUENCE [LARGE SCALE GENOMIC DNA]</scope>
    <source>
        <strain evidence="3">FD-334 SS-4</strain>
    </source>
</reference>
<protein>
    <submittedName>
        <fullName evidence="2">Uncharacterized protein</fullName>
    </submittedName>
</protein>
<dbReference type="EMBL" id="KN817595">
    <property type="protein sequence ID" value="KJA18010.1"/>
    <property type="molecule type" value="Genomic_DNA"/>
</dbReference>
<feature type="compositionally biased region" description="Low complexity" evidence="1">
    <location>
        <begin position="166"/>
        <end position="175"/>
    </location>
</feature>
<dbReference type="AlphaFoldDB" id="A0A0D2PCJ3"/>
<accession>A0A0D2PCJ3</accession>
<name>A0A0D2PCJ3_HYPSF</name>